<feature type="compositionally biased region" description="Basic and acidic residues" evidence="1">
    <location>
        <begin position="128"/>
        <end position="145"/>
    </location>
</feature>
<feature type="region of interest" description="Disordered" evidence="1">
    <location>
        <begin position="269"/>
        <end position="298"/>
    </location>
</feature>
<feature type="compositionally biased region" description="Polar residues" evidence="1">
    <location>
        <begin position="278"/>
        <end position="294"/>
    </location>
</feature>
<gene>
    <name evidence="2" type="ORF">ECRASSUSDP1_LOCUS25640</name>
</gene>
<evidence type="ECO:0000313" key="2">
    <source>
        <dbReference type="EMBL" id="CAI2384119.1"/>
    </source>
</evidence>
<proteinExistence type="predicted"/>
<organism evidence="2 3">
    <name type="scientific">Euplotes crassus</name>
    <dbReference type="NCBI Taxonomy" id="5936"/>
    <lineage>
        <taxon>Eukaryota</taxon>
        <taxon>Sar</taxon>
        <taxon>Alveolata</taxon>
        <taxon>Ciliophora</taxon>
        <taxon>Intramacronucleata</taxon>
        <taxon>Spirotrichea</taxon>
        <taxon>Hypotrichia</taxon>
        <taxon>Euplotida</taxon>
        <taxon>Euplotidae</taxon>
        <taxon>Moneuplotes</taxon>
    </lineage>
</organism>
<dbReference type="EMBL" id="CAMPGE010026428">
    <property type="protein sequence ID" value="CAI2384119.1"/>
    <property type="molecule type" value="Genomic_DNA"/>
</dbReference>
<keyword evidence="3" id="KW-1185">Reference proteome</keyword>
<dbReference type="AlphaFoldDB" id="A0AAD1Y3Z5"/>
<feature type="compositionally biased region" description="Basic and acidic residues" evidence="1">
    <location>
        <begin position="159"/>
        <end position="168"/>
    </location>
</feature>
<feature type="region of interest" description="Disordered" evidence="1">
    <location>
        <begin position="112"/>
        <end position="168"/>
    </location>
</feature>
<name>A0AAD1Y3Z5_EUPCR</name>
<protein>
    <submittedName>
        <fullName evidence="2">Uncharacterized protein</fullName>
    </submittedName>
</protein>
<evidence type="ECO:0000313" key="3">
    <source>
        <dbReference type="Proteomes" id="UP001295684"/>
    </source>
</evidence>
<comment type="caution">
    <text evidence="2">The sequence shown here is derived from an EMBL/GenBank/DDBJ whole genome shotgun (WGS) entry which is preliminary data.</text>
</comment>
<accession>A0AAD1Y3Z5</accession>
<reference evidence="2" key="1">
    <citation type="submission" date="2023-07" db="EMBL/GenBank/DDBJ databases">
        <authorList>
            <consortium name="AG Swart"/>
            <person name="Singh M."/>
            <person name="Singh A."/>
            <person name="Seah K."/>
            <person name="Emmerich C."/>
        </authorList>
    </citation>
    <scope>NUCLEOTIDE SEQUENCE</scope>
    <source>
        <strain evidence="2">DP1</strain>
    </source>
</reference>
<evidence type="ECO:0000256" key="1">
    <source>
        <dbReference type="SAM" id="MobiDB-lite"/>
    </source>
</evidence>
<sequence length="519" mass="60164">MNAQKRFDDLYQYLNANNKTKTVSMARTGKTRNMLTLSRKNEKYTRMQCRLKPIQEINEPESDYLMNNNNDNSKIAKNFRKFQKSSKILNRSLKRTDGGKTIDPNYKMIRDQRKLNSSTSKKNNIKKQIPDKHGRERVNPKKMENTLKPPKSHQPFFDRGPKSRQERSDSYFVKIQKPGDDPRILTPSLKELPPSLAKRRNAIKSDFNKISLMGSTVKKENEKPRIIHSTLLNQDDSFDLSDLDRSYLENESLGTLEREIPQDMTESKFLGEIPDSSPPQKAQDSSNKEGFSNSKRLKRLPIIAAPKTQISKPKKFNKQETKDIQELEKNRKKIIMLDHQKRYDNSEPHALRRLRVIHKSMDNSCHDTFVRNPERMLSENIKISTMEESKLHLTVDADEAGSFVSQSSALQNSIETEEIPMNESYSSLNTIIEANDIPYSFMSKPTVQPTKSKKSIKVYPKKKTNKLNSKEKFGEKSAKPERIKIQSKKLTRKIDKFVNDNQDSKYQHLFQKASSGIFE</sequence>
<dbReference type="Proteomes" id="UP001295684">
    <property type="component" value="Unassembled WGS sequence"/>
</dbReference>